<evidence type="ECO:0000256" key="2">
    <source>
        <dbReference type="SAM" id="MobiDB-lite"/>
    </source>
</evidence>
<reference evidence="4" key="1">
    <citation type="journal article" date="2015" name="PLoS Genet.">
        <title>Genome Sequence and Transcriptome Analyses of Chrysochromulina tobin: Metabolic Tools for Enhanced Algal Fitness in the Prominent Order Prymnesiales (Haptophyceae).</title>
        <authorList>
            <person name="Hovde B.T."/>
            <person name="Deodato C.R."/>
            <person name="Hunsperger H.M."/>
            <person name="Ryken S.A."/>
            <person name="Yost W."/>
            <person name="Jha R.K."/>
            <person name="Patterson J."/>
            <person name="Monnat R.J. Jr."/>
            <person name="Barlow S.B."/>
            <person name="Starkenburg S.R."/>
            <person name="Cattolico R.A."/>
        </authorList>
    </citation>
    <scope>NUCLEOTIDE SEQUENCE</scope>
    <source>
        <strain evidence="4">CCMP291</strain>
    </source>
</reference>
<organism evidence="3 4">
    <name type="scientific">Chrysochromulina tobinii</name>
    <dbReference type="NCBI Taxonomy" id="1460289"/>
    <lineage>
        <taxon>Eukaryota</taxon>
        <taxon>Haptista</taxon>
        <taxon>Haptophyta</taxon>
        <taxon>Prymnesiophyceae</taxon>
        <taxon>Prymnesiales</taxon>
        <taxon>Chrysochromulinaceae</taxon>
        <taxon>Chrysochromulina</taxon>
    </lineage>
</organism>
<sequence>MPGNKDEVVRAELLDEEETEVETYELEVPSNAKPGSKLKFLIPGTAETVVIMVPEGAEPGRIISFSMPRNKDEVVQAQLLEQTQAATVIQTRVRGKHARRAARTKIEARSIELAAASPEKEKDVPKSEALAHAVEAEVALKTAPSTMPASSARAAAEAKKAELGAAATRAADWAAAAKAVADKAAATTSPVARPTTPVARPTTPVEIHQERLAEIAAKKARDRTAEDEREAKHAFLLESELETKLAADLDELTNREQAAQHALAETEATEAAVASALGKVRLSKAEIALFDEKALSLTQVSALFAAYQKQCNSCYGALEAAEDNAKVLLAVQNSTKARLAEELAESEAKLAKQSTKTRMKKTELEALADMCTVAEERPAEVLLHATCEAATQEMKLQMATLATQLRVDEHARQHESVSEMARVLSGQQKRAEATQLIVQLINSKLDKDAEHIGRLHEQIEALELAETHAALHATLVNAGFATDVLAATELKAVQERALTRAAPPKLGTPGVAPEETTLNAAFQLAPEAEGGQPTREALLAEMGLVVGAQCGATARCLRDLEQWQAQFQADAEVASAQRKNQLIAASAEKTALEVSKAEREAYVAKKEAQLKVERAEASATAKMIHVMHGCIRMLEEEIAACNAYQSKCQSASDAAKAEKASAVGVLEALQLKHKGYQRQGHAVLESEVKVQEQYTKYARGLSAQLEVLRVEIASHPLSSEFEWKGEGTAPSKTGAQLLAQHKVESMRWLAELQARRGLVASKLDELRSRLSDAEKHAAQESKSLAELRAQQVTVLYDLEQYAEQLEAKSPRAAAITSPRRSPRRAIVATMAFPSAKKPSSVGSIFVGRAQIAPSDSELLEATPKPVEQHVSPYSAQERFLRAKEQKILAEEENPDYNPDLAPTPPPGTPARELSFPKYTSPRGDAPTPPANKAPSPPPRGIGSPASVATATGRKLDSPIKSPRGNLGTS</sequence>
<feature type="compositionally biased region" description="Low complexity" evidence="2">
    <location>
        <begin position="185"/>
        <end position="205"/>
    </location>
</feature>
<feature type="coiled-coil region" evidence="1">
    <location>
        <begin position="749"/>
        <end position="790"/>
    </location>
</feature>
<dbReference type="PROSITE" id="PS50096">
    <property type="entry name" value="IQ"/>
    <property type="match status" value="1"/>
</dbReference>
<gene>
    <name evidence="3" type="ORF">Ctob_008641</name>
</gene>
<evidence type="ECO:0000313" key="3">
    <source>
        <dbReference type="EMBL" id="KOO33570.1"/>
    </source>
</evidence>
<name>A0A0M0K428_9EUKA</name>
<dbReference type="AlphaFoldDB" id="A0A0M0K428"/>
<evidence type="ECO:0000313" key="4">
    <source>
        <dbReference type="Proteomes" id="UP000037460"/>
    </source>
</evidence>
<feature type="compositionally biased region" description="Pro residues" evidence="2">
    <location>
        <begin position="926"/>
        <end position="939"/>
    </location>
</feature>
<feature type="region of interest" description="Disordered" evidence="2">
    <location>
        <begin position="185"/>
        <end position="206"/>
    </location>
</feature>
<proteinExistence type="predicted"/>
<keyword evidence="4" id="KW-1185">Reference proteome</keyword>
<feature type="region of interest" description="Disordered" evidence="2">
    <location>
        <begin position="887"/>
        <end position="969"/>
    </location>
</feature>
<comment type="caution">
    <text evidence="3">The sequence shown here is derived from an EMBL/GenBank/DDBJ whole genome shotgun (WGS) entry which is preliminary data.</text>
</comment>
<dbReference type="EMBL" id="JWZX01001484">
    <property type="protein sequence ID" value="KOO33570.1"/>
    <property type="molecule type" value="Genomic_DNA"/>
</dbReference>
<accession>A0A0M0K428</accession>
<feature type="coiled-coil region" evidence="1">
    <location>
        <begin position="329"/>
        <end position="356"/>
    </location>
</feature>
<dbReference type="Proteomes" id="UP000037460">
    <property type="component" value="Unassembled WGS sequence"/>
</dbReference>
<evidence type="ECO:0000256" key="1">
    <source>
        <dbReference type="SAM" id="Coils"/>
    </source>
</evidence>
<protein>
    <submittedName>
        <fullName evidence="3">Uncharacterized protein</fullName>
    </submittedName>
</protein>
<keyword evidence="1" id="KW-0175">Coiled coil</keyword>